<dbReference type="InterPro" id="IPR001806">
    <property type="entry name" value="Small_GTPase"/>
</dbReference>
<feature type="region of interest" description="Disordered" evidence="3">
    <location>
        <begin position="177"/>
        <end position="211"/>
    </location>
</feature>
<dbReference type="SMART" id="SM00173">
    <property type="entry name" value="RAS"/>
    <property type="match status" value="1"/>
</dbReference>
<dbReference type="PROSITE" id="PS51421">
    <property type="entry name" value="RAS"/>
    <property type="match status" value="1"/>
</dbReference>
<dbReference type="PRINTS" id="PR00449">
    <property type="entry name" value="RASTRNSFRMNG"/>
</dbReference>
<dbReference type="KEGG" id="bgt:106073645"/>
<dbReference type="InterPro" id="IPR027417">
    <property type="entry name" value="P-loop_NTPase"/>
</dbReference>
<dbReference type="STRING" id="6526.A0A2C9JZ32"/>
<evidence type="ECO:0000256" key="2">
    <source>
        <dbReference type="ARBA" id="ARBA00022741"/>
    </source>
</evidence>
<dbReference type="PROSITE" id="PS51420">
    <property type="entry name" value="RHO"/>
    <property type="match status" value="1"/>
</dbReference>
<dbReference type="Gene3D" id="3.40.50.300">
    <property type="entry name" value="P-loop containing nucleotide triphosphate hydrolases"/>
    <property type="match status" value="1"/>
</dbReference>
<dbReference type="PROSITE" id="PS51417">
    <property type="entry name" value="ARF"/>
    <property type="match status" value="1"/>
</dbReference>
<dbReference type="SUPFAM" id="SSF52540">
    <property type="entry name" value="P-loop containing nucleoside triphosphate hydrolases"/>
    <property type="match status" value="1"/>
</dbReference>
<name>A0A2C9JZ32_BIOGL</name>
<dbReference type="SMART" id="SM00177">
    <property type="entry name" value="ARF"/>
    <property type="match status" value="1"/>
</dbReference>
<dbReference type="SMART" id="SM00176">
    <property type="entry name" value="RAN"/>
    <property type="match status" value="1"/>
</dbReference>
<feature type="compositionally biased region" description="Polar residues" evidence="3">
    <location>
        <begin position="193"/>
        <end position="211"/>
    </location>
</feature>
<dbReference type="SMART" id="SM00175">
    <property type="entry name" value="RAB"/>
    <property type="match status" value="1"/>
</dbReference>
<dbReference type="SMART" id="SM00174">
    <property type="entry name" value="RHO"/>
    <property type="match status" value="1"/>
</dbReference>
<gene>
    <name evidence="4" type="primary">106073645</name>
</gene>
<dbReference type="VEuPathDB" id="VectorBase:BGLAX_027430"/>
<comment type="similarity">
    <text evidence="1">Belongs to the small GTPase superfamily. Rab family.</text>
</comment>
<dbReference type="VEuPathDB" id="VectorBase:BGLB010352"/>
<dbReference type="PANTHER" id="PTHR47978">
    <property type="match status" value="1"/>
</dbReference>
<dbReference type="AlphaFoldDB" id="A0A2C9JZ32"/>
<dbReference type="PROSITE" id="PS51419">
    <property type="entry name" value="RAB"/>
    <property type="match status" value="1"/>
</dbReference>
<dbReference type="NCBIfam" id="TIGR00231">
    <property type="entry name" value="small_GTP"/>
    <property type="match status" value="1"/>
</dbReference>
<keyword evidence="2" id="KW-0547">Nucleotide-binding</keyword>
<evidence type="ECO:0000256" key="3">
    <source>
        <dbReference type="SAM" id="MobiDB-lite"/>
    </source>
</evidence>
<dbReference type="Pfam" id="PF00071">
    <property type="entry name" value="Ras"/>
    <property type="match status" value="1"/>
</dbReference>
<reference evidence="4" key="1">
    <citation type="submission" date="2020-05" db="UniProtKB">
        <authorList>
            <consortium name="EnsemblMetazoa"/>
        </authorList>
    </citation>
    <scope>IDENTIFICATION</scope>
    <source>
        <strain evidence="4">BB02</strain>
    </source>
</reference>
<accession>A0A2C9JZ32</accession>
<sequence>MSESNLAPTRSSYRVVLLGDQGVGKSSISLRFLRDEFHEHNAPTIGAAYLTQTLKVGDRTVKLDLWDTAGQERFASLAPMYYRTAQGAIVVYDVCSKASFVRARDWVKELKTQAPAGTIVMLCGNKIDIPDGREVSIEDGVQMAKDKGLIFAEVSAKSGQGVKSIFQAIAEKIVAKDSHSANSAPPQDKGIRLSSNEKASSGCRCSSQQTA</sequence>
<dbReference type="Proteomes" id="UP000076420">
    <property type="component" value="Unassembled WGS sequence"/>
</dbReference>
<evidence type="ECO:0000313" key="5">
    <source>
        <dbReference type="Proteomes" id="UP000076420"/>
    </source>
</evidence>
<evidence type="ECO:0000313" key="4">
    <source>
        <dbReference type="EnsemblMetazoa" id="BGLB010352-PB"/>
    </source>
</evidence>
<dbReference type="GO" id="GO:0005525">
    <property type="term" value="F:GTP binding"/>
    <property type="evidence" value="ECO:0007669"/>
    <property type="project" value="InterPro"/>
</dbReference>
<dbReference type="InterPro" id="IPR005225">
    <property type="entry name" value="Small_GTP-bd"/>
</dbReference>
<dbReference type="CDD" id="cd01860">
    <property type="entry name" value="Rab5_related"/>
    <property type="match status" value="1"/>
</dbReference>
<dbReference type="GO" id="GO:0003924">
    <property type="term" value="F:GTPase activity"/>
    <property type="evidence" value="ECO:0007669"/>
    <property type="project" value="InterPro"/>
</dbReference>
<dbReference type="FunFam" id="3.40.50.300:FF:000808">
    <property type="entry name" value="Small GTP-binding protein, putative"/>
    <property type="match status" value="1"/>
</dbReference>
<protein>
    <submittedName>
        <fullName evidence="4">Uncharacterized protein</fullName>
    </submittedName>
</protein>
<dbReference type="OrthoDB" id="63533at2759"/>
<dbReference type="EnsemblMetazoa" id="BGLB010352-RB">
    <property type="protein sequence ID" value="BGLB010352-PB"/>
    <property type="gene ID" value="BGLB010352"/>
</dbReference>
<evidence type="ECO:0000256" key="1">
    <source>
        <dbReference type="ARBA" id="ARBA00006270"/>
    </source>
</evidence>
<proteinExistence type="inferred from homology"/>
<organism evidence="4 5">
    <name type="scientific">Biomphalaria glabrata</name>
    <name type="common">Bloodfluke planorb</name>
    <name type="synonym">Freshwater snail</name>
    <dbReference type="NCBI Taxonomy" id="6526"/>
    <lineage>
        <taxon>Eukaryota</taxon>
        <taxon>Metazoa</taxon>
        <taxon>Spiralia</taxon>
        <taxon>Lophotrochozoa</taxon>
        <taxon>Mollusca</taxon>
        <taxon>Gastropoda</taxon>
        <taxon>Heterobranchia</taxon>
        <taxon>Euthyneura</taxon>
        <taxon>Panpulmonata</taxon>
        <taxon>Hygrophila</taxon>
        <taxon>Lymnaeoidea</taxon>
        <taxon>Planorbidae</taxon>
        <taxon>Biomphalaria</taxon>
    </lineage>
</organism>